<sequence>MAAHVSSSLASPLNPNAAHFIPSSELSYMAAYSPEDVVQVMVMPEWDVEDFSPEWWNLVQTSPEFCEFWVRGYEAADGDDFLSFVPDGDDDEDESYPCDLQHADDRDAH</sequence>
<dbReference type="AlphaFoldDB" id="A0A8T2QID8"/>
<comment type="caution">
    <text evidence="2">The sequence shown here is derived from an EMBL/GenBank/DDBJ whole genome shotgun (WGS) entry which is preliminary data.</text>
</comment>
<evidence type="ECO:0000313" key="3">
    <source>
        <dbReference type="Proteomes" id="UP000825935"/>
    </source>
</evidence>
<reference evidence="2" key="1">
    <citation type="submission" date="2021-08" db="EMBL/GenBank/DDBJ databases">
        <title>WGS assembly of Ceratopteris richardii.</title>
        <authorList>
            <person name="Marchant D.B."/>
            <person name="Chen G."/>
            <person name="Jenkins J."/>
            <person name="Shu S."/>
            <person name="Leebens-Mack J."/>
            <person name="Grimwood J."/>
            <person name="Schmutz J."/>
            <person name="Soltis P."/>
            <person name="Soltis D."/>
            <person name="Chen Z.-H."/>
        </authorList>
    </citation>
    <scope>NUCLEOTIDE SEQUENCE</scope>
    <source>
        <strain evidence="2">Whitten #5841</strain>
        <tissue evidence="2">Leaf</tissue>
    </source>
</reference>
<name>A0A8T2QID8_CERRI</name>
<gene>
    <name evidence="2" type="ORF">KP509_34G004400</name>
</gene>
<protein>
    <submittedName>
        <fullName evidence="2">Uncharacterized protein</fullName>
    </submittedName>
</protein>
<evidence type="ECO:0000256" key="1">
    <source>
        <dbReference type="SAM" id="MobiDB-lite"/>
    </source>
</evidence>
<dbReference type="EMBL" id="CM035439">
    <property type="protein sequence ID" value="KAH7283384.1"/>
    <property type="molecule type" value="Genomic_DNA"/>
</dbReference>
<accession>A0A8T2QID8</accession>
<feature type="compositionally biased region" description="Acidic residues" evidence="1">
    <location>
        <begin position="87"/>
        <end position="96"/>
    </location>
</feature>
<dbReference type="OrthoDB" id="628205at2759"/>
<keyword evidence="3" id="KW-1185">Reference proteome</keyword>
<dbReference type="Proteomes" id="UP000825935">
    <property type="component" value="Chromosome 34"/>
</dbReference>
<proteinExistence type="predicted"/>
<dbReference type="InterPro" id="IPR040414">
    <property type="entry name" value="CID1/CID2"/>
</dbReference>
<dbReference type="PANTHER" id="PTHR33790:SF1">
    <property type="entry name" value="PROTEIN EARLY RESPONSIVE TO DEHYDRATION 15"/>
    <property type="match status" value="1"/>
</dbReference>
<feature type="region of interest" description="Disordered" evidence="1">
    <location>
        <begin position="83"/>
        <end position="109"/>
    </location>
</feature>
<dbReference type="PANTHER" id="PTHR33790">
    <property type="entry name" value="OS05G0344200 PROTEIN"/>
    <property type="match status" value="1"/>
</dbReference>
<evidence type="ECO:0000313" key="2">
    <source>
        <dbReference type="EMBL" id="KAH7283384.1"/>
    </source>
</evidence>
<organism evidence="2 3">
    <name type="scientific">Ceratopteris richardii</name>
    <name type="common">Triangle waterfern</name>
    <dbReference type="NCBI Taxonomy" id="49495"/>
    <lineage>
        <taxon>Eukaryota</taxon>
        <taxon>Viridiplantae</taxon>
        <taxon>Streptophyta</taxon>
        <taxon>Embryophyta</taxon>
        <taxon>Tracheophyta</taxon>
        <taxon>Polypodiopsida</taxon>
        <taxon>Polypodiidae</taxon>
        <taxon>Polypodiales</taxon>
        <taxon>Pteridineae</taxon>
        <taxon>Pteridaceae</taxon>
        <taxon>Parkerioideae</taxon>
        <taxon>Ceratopteris</taxon>
    </lineage>
</organism>